<dbReference type="EMBL" id="SACL01000004">
    <property type="protein sequence ID" value="RVT96103.1"/>
    <property type="molecule type" value="Genomic_DNA"/>
</dbReference>
<dbReference type="AlphaFoldDB" id="A0A437MEP6"/>
<dbReference type="OrthoDB" id="1495896at2"/>
<evidence type="ECO:0000256" key="1">
    <source>
        <dbReference type="SAM" id="Phobius"/>
    </source>
</evidence>
<evidence type="ECO:0000313" key="2">
    <source>
        <dbReference type="EMBL" id="RVT96103.1"/>
    </source>
</evidence>
<protein>
    <submittedName>
        <fullName evidence="2">Nitrogen fixation protein FixH</fullName>
    </submittedName>
</protein>
<name>A0A437MEP6_9PROT</name>
<keyword evidence="1" id="KW-1133">Transmembrane helix</keyword>
<dbReference type="Proteomes" id="UP000282957">
    <property type="component" value="Unassembled WGS sequence"/>
</dbReference>
<keyword evidence="1" id="KW-0812">Transmembrane</keyword>
<keyword evidence="1" id="KW-0472">Membrane</keyword>
<keyword evidence="3" id="KW-1185">Reference proteome</keyword>
<gene>
    <name evidence="2" type="ORF">EOD42_13355</name>
</gene>
<proteinExistence type="predicted"/>
<organism evidence="2 3">
    <name type="scientific">Rhodovarius crocodyli</name>
    <dbReference type="NCBI Taxonomy" id="1979269"/>
    <lineage>
        <taxon>Bacteria</taxon>
        <taxon>Pseudomonadati</taxon>
        <taxon>Pseudomonadota</taxon>
        <taxon>Alphaproteobacteria</taxon>
        <taxon>Acetobacterales</taxon>
        <taxon>Roseomonadaceae</taxon>
        <taxon>Rhodovarius</taxon>
    </lineage>
</organism>
<reference evidence="2 3" key="1">
    <citation type="submission" date="2019-01" db="EMBL/GenBank/DDBJ databases">
        <authorList>
            <person name="Chen W.-M."/>
        </authorList>
    </citation>
    <scope>NUCLEOTIDE SEQUENCE [LARGE SCALE GENOMIC DNA]</scope>
    <source>
        <strain evidence="2 3">CCP-6</strain>
    </source>
</reference>
<accession>A0A437MEP6</accession>
<dbReference type="RefSeq" id="WP_127788037.1">
    <property type="nucleotide sequence ID" value="NZ_SACL01000004.1"/>
</dbReference>
<dbReference type="InterPro" id="IPR008620">
    <property type="entry name" value="FixH"/>
</dbReference>
<evidence type="ECO:0000313" key="3">
    <source>
        <dbReference type="Proteomes" id="UP000282957"/>
    </source>
</evidence>
<feature type="transmembrane region" description="Helical" evidence="1">
    <location>
        <begin position="13"/>
        <end position="37"/>
    </location>
</feature>
<sequence>MSTQTYDPNRSRWIPWAFVGGFLLVTGVNGVMVYSAISTFTGVSTPRAYDRGRTYNDVLHEAARQDALGWHPRLRLEGGALRLEVKDGAGNPVPGDITGWLVRPLTGERHEITLDAAGPGLWRGEVGPIQPGQWDTRLVLHGPGGQLDIRDRLIVP</sequence>
<dbReference type="Pfam" id="PF05751">
    <property type="entry name" value="FixH"/>
    <property type="match status" value="1"/>
</dbReference>
<comment type="caution">
    <text evidence="2">The sequence shown here is derived from an EMBL/GenBank/DDBJ whole genome shotgun (WGS) entry which is preliminary data.</text>
</comment>